<keyword evidence="1" id="KW-0812">Transmembrane</keyword>
<comment type="caution">
    <text evidence="2">The sequence shown here is derived from an EMBL/GenBank/DDBJ whole genome shotgun (WGS) entry which is preliminary data.</text>
</comment>
<protein>
    <submittedName>
        <fullName evidence="2">Uncharacterized protein</fullName>
    </submittedName>
</protein>
<reference evidence="2" key="1">
    <citation type="submission" date="2024-02" db="EMBL/GenBank/DDBJ databases">
        <authorList>
            <consortium name="ELIXIR-Norway"/>
            <consortium name="Elixir Norway"/>
        </authorList>
    </citation>
    <scope>NUCLEOTIDE SEQUENCE</scope>
</reference>
<dbReference type="Proteomes" id="UP001497444">
    <property type="component" value="Unassembled WGS sequence"/>
</dbReference>
<keyword evidence="1" id="KW-1133">Transmembrane helix</keyword>
<sequence length="91" mass="10059">MLPPQYFRLSRSTASGNISAMPKSFKELKKHLVKYYHCVSVIYILLCLSAYSMVIGRSSSSISDLAAHSTAISPSEVRGFHLDQSGLQNVH</sequence>
<keyword evidence="1" id="KW-0472">Membrane</keyword>
<feature type="transmembrane region" description="Helical" evidence="1">
    <location>
        <begin position="35"/>
        <end position="54"/>
    </location>
</feature>
<accession>A0ABP0VIV5</accession>
<name>A0ABP0VIV5_9BRYO</name>
<keyword evidence="3" id="KW-1185">Reference proteome</keyword>
<proteinExistence type="predicted"/>
<evidence type="ECO:0000313" key="2">
    <source>
        <dbReference type="EMBL" id="CAK9253826.1"/>
    </source>
</evidence>
<evidence type="ECO:0000313" key="3">
    <source>
        <dbReference type="Proteomes" id="UP001497444"/>
    </source>
</evidence>
<evidence type="ECO:0000256" key="1">
    <source>
        <dbReference type="SAM" id="Phobius"/>
    </source>
</evidence>
<dbReference type="EMBL" id="CAXAQS010000937">
    <property type="protein sequence ID" value="CAK9253826.1"/>
    <property type="molecule type" value="Genomic_DNA"/>
</dbReference>
<organism evidence="2 3">
    <name type="scientific">Sphagnum jensenii</name>
    <dbReference type="NCBI Taxonomy" id="128206"/>
    <lineage>
        <taxon>Eukaryota</taxon>
        <taxon>Viridiplantae</taxon>
        <taxon>Streptophyta</taxon>
        <taxon>Embryophyta</taxon>
        <taxon>Bryophyta</taxon>
        <taxon>Sphagnophytina</taxon>
        <taxon>Sphagnopsida</taxon>
        <taxon>Sphagnales</taxon>
        <taxon>Sphagnaceae</taxon>
        <taxon>Sphagnum</taxon>
    </lineage>
</organism>
<gene>
    <name evidence="2" type="ORF">CSSPJE1EN1_LOCUS29204</name>
</gene>